<dbReference type="PROSITE" id="PS00439">
    <property type="entry name" value="ACYLTRANSF_C_1"/>
    <property type="match status" value="1"/>
</dbReference>
<dbReference type="Gene3D" id="1.10.275.20">
    <property type="entry name" value="Choline/Carnitine o-acyltransferase"/>
    <property type="match status" value="1"/>
</dbReference>
<dbReference type="EMBL" id="JAAAIL010001809">
    <property type="protein sequence ID" value="KAG0264725.1"/>
    <property type="molecule type" value="Genomic_DNA"/>
</dbReference>
<feature type="domain" description="Choline/carnitine acyltransferase" evidence="3">
    <location>
        <begin position="70"/>
        <end position="107"/>
    </location>
</feature>
<dbReference type="InterPro" id="IPR039551">
    <property type="entry name" value="Cho/carn_acyl_trans"/>
</dbReference>
<dbReference type="Proteomes" id="UP001194580">
    <property type="component" value="Unassembled WGS sequence"/>
</dbReference>
<dbReference type="PANTHER" id="PTHR22589">
    <property type="entry name" value="CARNITINE O-ACYLTRANSFERASE"/>
    <property type="match status" value="1"/>
</dbReference>
<gene>
    <name evidence="4" type="ORF">BGZ95_003534</name>
</gene>
<evidence type="ECO:0000313" key="4">
    <source>
        <dbReference type="EMBL" id="KAG0264725.1"/>
    </source>
</evidence>
<dbReference type="Pfam" id="PF00755">
    <property type="entry name" value="Carn_acyltransf"/>
    <property type="match status" value="1"/>
</dbReference>
<organism evidence="4 5">
    <name type="scientific">Linnemannia exigua</name>
    <dbReference type="NCBI Taxonomy" id="604196"/>
    <lineage>
        <taxon>Eukaryota</taxon>
        <taxon>Fungi</taxon>
        <taxon>Fungi incertae sedis</taxon>
        <taxon>Mucoromycota</taxon>
        <taxon>Mortierellomycotina</taxon>
        <taxon>Mortierellomycetes</taxon>
        <taxon>Mortierellales</taxon>
        <taxon>Mortierellaceae</taxon>
        <taxon>Linnemannia</taxon>
    </lineage>
</organism>
<dbReference type="GO" id="GO:0016747">
    <property type="term" value="F:acyltransferase activity, transferring groups other than amino-acyl groups"/>
    <property type="evidence" value="ECO:0007669"/>
    <property type="project" value="UniProtKB-ARBA"/>
</dbReference>
<protein>
    <recommendedName>
        <fullName evidence="3">Choline/carnitine acyltransferase domain-containing protein</fullName>
    </recommendedName>
</protein>
<dbReference type="AlphaFoldDB" id="A0AAD4D677"/>
<comment type="caution">
    <text evidence="4">The sequence shown here is derived from an EMBL/GenBank/DDBJ whole genome shotgun (WGS) entry which is preliminary data.</text>
</comment>
<feature type="region of interest" description="Disordered" evidence="2">
    <location>
        <begin position="24"/>
        <end position="44"/>
    </location>
</feature>
<name>A0AAD4D677_9FUNG</name>
<dbReference type="PANTHER" id="PTHR22589:SF103">
    <property type="entry name" value="CARNITINE O-ACETYL-TRANSFERASE, ISOFORM A-RELATED"/>
    <property type="match status" value="1"/>
</dbReference>
<keyword evidence="1" id="KW-0012">Acyltransferase</keyword>
<feature type="non-terminal residue" evidence="4">
    <location>
        <position position="119"/>
    </location>
</feature>
<sequence>MPPHITNNNKRAPMISLFATAPLPDLNKSATNSPEPSPSLCPLNISSTPPALVLDQVSVMDKGQDKLPNLPIPPLEQTLARYLDTVRPLTTDQEYERTVAAVKDFQGQGLSPPKGLLPL</sequence>
<evidence type="ECO:0000313" key="5">
    <source>
        <dbReference type="Proteomes" id="UP001194580"/>
    </source>
</evidence>
<evidence type="ECO:0000256" key="2">
    <source>
        <dbReference type="SAM" id="MobiDB-lite"/>
    </source>
</evidence>
<dbReference type="SUPFAM" id="SSF52777">
    <property type="entry name" value="CoA-dependent acyltransferases"/>
    <property type="match status" value="1"/>
</dbReference>
<accession>A0AAD4D677</accession>
<evidence type="ECO:0000259" key="3">
    <source>
        <dbReference type="Pfam" id="PF00755"/>
    </source>
</evidence>
<proteinExistence type="predicted"/>
<keyword evidence="1" id="KW-0808">Transferase</keyword>
<dbReference type="InterPro" id="IPR042572">
    <property type="entry name" value="Carn_acyl_trans_N"/>
</dbReference>
<dbReference type="InterPro" id="IPR000542">
    <property type="entry name" value="Carn_acyl_trans"/>
</dbReference>
<keyword evidence="5" id="KW-1185">Reference proteome</keyword>
<reference evidence="4" key="1">
    <citation type="journal article" date="2020" name="Fungal Divers.">
        <title>Resolving the Mortierellaceae phylogeny through synthesis of multi-gene phylogenetics and phylogenomics.</title>
        <authorList>
            <person name="Vandepol N."/>
            <person name="Liber J."/>
            <person name="Desiro A."/>
            <person name="Na H."/>
            <person name="Kennedy M."/>
            <person name="Barry K."/>
            <person name="Grigoriev I.V."/>
            <person name="Miller A.N."/>
            <person name="O'Donnell K."/>
            <person name="Stajich J.E."/>
            <person name="Bonito G."/>
        </authorList>
    </citation>
    <scope>NUCLEOTIDE SEQUENCE</scope>
    <source>
        <strain evidence="4">NRRL 28262</strain>
    </source>
</reference>
<evidence type="ECO:0000256" key="1">
    <source>
        <dbReference type="ARBA" id="ARBA00023315"/>
    </source>
</evidence>